<protein>
    <submittedName>
        <fullName evidence="2">Uncharacterized protein</fullName>
    </submittedName>
</protein>
<name>A0A8H6IDT1_9AGAR</name>
<proteinExistence type="predicted"/>
<sequence length="351" mass="39166">MSYLEIAARVATPDMEVGHASIAAYYDPVVVGLVSFFGPAKALVPRVPRARQVDDLVQEAPVRHRVLEADVEASDESEMLKSLLNVYLHIPSEVCLRDECSDRQMQTVIEDQLITPATITDMWASINKRPGSAQGILRSGTAHTAGDGSKASSRMLLRSPRESNEMATVKRMSKGMIKLQLQGLKLEEPNVECLLTPASNESSARRRYYIPLTPDPAFRSWTIRVNVVDQAPQRVAKGVALTLYPAEASPKTVPKMIGDYSVQPPCDQVPGHRFLLSGEPPYHISFSYFLKHFIDTNEDRHSSDAIELVNFELNARFIEAGQQYPSHNQFNPHFPRLGPGKTLGKEFRIER</sequence>
<dbReference type="Proteomes" id="UP000521943">
    <property type="component" value="Unassembled WGS sequence"/>
</dbReference>
<keyword evidence="3" id="KW-1185">Reference proteome</keyword>
<dbReference type="AlphaFoldDB" id="A0A8H6IDT1"/>
<comment type="caution">
    <text evidence="2">The sequence shown here is derived from an EMBL/GenBank/DDBJ whole genome shotgun (WGS) entry which is preliminary data.</text>
</comment>
<evidence type="ECO:0000313" key="3">
    <source>
        <dbReference type="Proteomes" id="UP000521943"/>
    </source>
</evidence>
<organism evidence="2 3">
    <name type="scientific">Ephemerocybe angulata</name>
    <dbReference type="NCBI Taxonomy" id="980116"/>
    <lineage>
        <taxon>Eukaryota</taxon>
        <taxon>Fungi</taxon>
        <taxon>Dikarya</taxon>
        <taxon>Basidiomycota</taxon>
        <taxon>Agaricomycotina</taxon>
        <taxon>Agaricomycetes</taxon>
        <taxon>Agaricomycetidae</taxon>
        <taxon>Agaricales</taxon>
        <taxon>Agaricineae</taxon>
        <taxon>Psathyrellaceae</taxon>
        <taxon>Ephemerocybe</taxon>
    </lineage>
</organism>
<feature type="region of interest" description="Disordered" evidence="1">
    <location>
        <begin position="134"/>
        <end position="153"/>
    </location>
</feature>
<evidence type="ECO:0000313" key="2">
    <source>
        <dbReference type="EMBL" id="KAF6761971.1"/>
    </source>
</evidence>
<gene>
    <name evidence="2" type="ORF">DFP72DRAFT_842057</name>
</gene>
<accession>A0A8H6IDT1</accession>
<dbReference type="EMBL" id="JACGCI010000008">
    <property type="protein sequence ID" value="KAF6761971.1"/>
    <property type="molecule type" value="Genomic_DNA"/>
</dbReference>
<evidence type="ECO:0000256" key="1">
    <source>
        <dbReference type="SAM" id="MobiDB-lite"/>
    </source>
</evidence>
<reference evidence="2 3" key="1">
    <citation type="submission" date="2020-07" db="EMBL/GenBank/DDBJ databases">
        <title>Comparative genomics of pyrophilous fungi reveals a link between fire events and developmental genes.</title>
        <authorList>
            <consortium name="DOE Joint Genome Institute"/>
            <person name="Steindorff A.S."/>
            <person name="Carver A."/>
            <person name="Calhoun S."/>
            <person name="Stillman K."/>
            <person name="Liu H."/>
            <person name="Lipzen A."/>
            <person name="Pangilinan J."/>
            <person name="Labutti K."/>
            <person name="Bruns T.D."/>
            <person name="Grigoriev I.V."/>
        </authorList>
    </citation>
    <scope>NUCLEOTIDE SEQUENCE [LARGE SCALE GENOMIC DNA]</scope>
    <source>
        <strain evidence="2 3">CBS 144469</strain>
    </source>
</reference>